<feature type="transmembrane region" description="Helical" evidence="6">
    <location>
        <begin position="6"/>
        <end position="29"/>
    </location>
</feature>
<keyword evidence="10" id="KW-1185">Reference proteome</keyword>
<reference evidence="7" key="3">
    <citation type="submission" date="2019-06" db="EMBL/GenBank/DDBJ databases">
        <title>A comparative analysis of the Nautiliaceae.</title>
        <authorList>
            <person name="Grosche A."/>
            <person name="Smedile F."/>
            <person name="Vetriani C."/>
        </authorList>
    </citation>
    <scope>NUCLEOTIDE SEQUENCE</scope>
    <source>
        <strain evidence="7">TB6</strain>
    </source>
</reference>
<comment type="similarity">
    <text evidence="2">Belongs to the UPF0754 family.</text>
</comment>
<evidence type="ECO:0000256" key="2">
    <source>
        <dbReference type="ARBA" id="ARBA00008053"/>
    </source>
</evidence>
<evidence type="ECO:0000256" key="4">
    <source>
        <dbReference type="ARBA" id="ARBA00022989"/>
    </source>
</evidence>
<dbReference type="Proteomes" id="UP000298805">
    <property type="component" value="Chromosome"/>
</dbReference>
<keyword evidence="3 6" id="KW-0812">Transmembrane</keyword>
<evidence type="ECO:0000313" key="7">
    <source>
        <dbReference type="EMBL" id="QCI27547.1"/>
    </source>
</evidence>
<dbReference type="Proteomes" id="UP000272781">
    <property type="component" value="Unassembled WGS sequence"/>
</dbReference>
<gene>
    <name evidence="7" type="ORF">C6V80_00785</name>
    <name evidence="8" type="ORF">EDC58_1267</name>
</gene>
<accession>A0AAJ4RD06</accession>
<dbReference type="PANTHER" id="PTHR35791">
    <property type="entry name" value="UPF0754 MEMBRANE PROTEIN YHEB"/>
    <property type="match status" value="1"/>
</dbReference>
<name>A0AAJ4RD06_9BACT</name>
<comment type="subcellular location">
    <subcellularLocation>
        <location evidence="1">Endomembrane system</location>
    </subcellularLocation>
</comment>
<feature type="transmembrane region" description="Helical" evidence="6">
    <location>
        <begin position="214"/>
        <end position="235"/>
    </location>
</feature>
<dbReference type="InterPro" id="IPR007383">
    <property type="entry name" value="DUF445"/>
</dbReference>
<keyword evidence="5 6" id="KW-0472">Membrane</keyword>
<dbReference type="EMBL" id="CP027432">
    <property type="protein sequence ID" value="QCI27547.1"/>
    <property type="molecule type" value="Genomic_DNA"/>
</dbReference>
<evidence type="ECO:0000256" key="1">
    <source>
        <dbReference type="ARBA" id="ARBA00004308"/>
    </source>
</evidence>
<dbReference type="AlphaFoldDB" id="A0AAJ4RD06"/>
<evidence type="ECO:0000313" key="10">
    <source>
        <dbReference type="Proteomes" id="UP000298805"/>
    </source>
</evidence>
<proteinExistence type="inferred from homology"/>
<evidence type="ECO:0000256" key="5">
    <source>
        <dbReference type="ARBA" id="ARBA00023136"/>
    </source>
</evidence>
<dbReference type="RefSeq" id="WP_123352655.1">
    <property type="nucleotide sequence ID" value="NZ_CP027432.2"/>
</dbReference>
<evidence type="ECO:0000313" key="8">
    <source>
        <dbReference type="EMBL" id="ROR40275.1"/>
    </source>
</evidence>
<evidence type="ECO:0000256" key="6">
    <source>
        <dbReference type="SAM" id="Phobius"/>
    </source>
</evidence>
<protein>
    <submittedName>
        <fullName evidence="7">DUF445 family protein</fullName>
    </submittedName>
    <submittedName>
        <fullName evidence="8">Uncharacterized protein DUF445</fullName>
    </submittedName>
</protein>
<organism evidence="8 9">
    <name type="scientific">Caminibacter pacificus</name>
    <dbReference type="NCBI Taxonomy" id="1424653"/>
    <lineage>
        <taxon>Bacteria</taxon>
        <taxon>Pseudomonadati</taxon>
        <taxon>Campylobacterota</taxon>
        <taxon>Epsilonproteobacteria</taxon>
        <taxon>Nautiliales</taxon>
        <taxon>Nautiliaceae</taxon>
        <taxon>Caminibacter</taxon>
    </lineage>
</organism>
<sequence>MNIEVLSLSVGIGAAIGYITNYVAIKLLFKPYKPVKLGKITIFPQGVIPREKRTLAKKVGEIVKDYILSKEEIKKIVTSDEVKGEIERFLDKKLDEFLSKDITDLIPKEEFAKNLSEFVDNLIQTKFPMFASFISKEQIERLFSELNLGIKLNKFASKERVKEKLLIEIEKFLENELPEILLKAQIDKIVEEKVASFDEKRLEDMLFVLMKKHFGFINFAGAVLGGIIGLIQYFFVIRL</sequence>
<evidence type="ECO:0000313" key="9">
    <source>
        <dbReference type="Proteomes" id="UP000272781"/>
    </source>
</evidence>
<dbReference type="GO" id="GO:0012505">
    <property type="term" value="C:endomembrane system"/>
    <property type="evidence" value="ECO:0007669"/>
    <property type="project" value="UniProtKB-SubCell"/>
</dbReference>
<evidence type="ECO:0000256" key="3">
    <source>
        <dbReference type="ARBA" id="ARBA00022692"/>
    </source>
</evidence>
<reference evidence="8 9" key="2">
    <citation type="submission" date="2018-11" db="EMBL/GenBank/DDBJ databases">
        <title>Genomic Encyclopedia of Type Strains, Phase IV (KMG-IV): sequencing the most valuable type-strain genomes for metagenomic binning, comparative biology and taxonomic classification.</title>
        <authorList>
            <person name="Goeker M."/>
        </authorList>
    </citation>
    <scope>NUCLEOTIDE SEQUENCE [LARGE SCALE GENOMIC DNA]</scope>
    <source>
        <strain evidence="8 9">DSM 27783</strain>
    </source>
</reference>
<dbReference type="Pfam" id="PF04286">
    <property type="entry name" value="DUF445"/>
    <property type="match status" value="1"/>
</dbReference>
<dbReference type="PANTHER" id="PTHR35791:SF1">
    <property type="entry name" value="UPF0754 MEMBRANE PROTEIN YHEB"/>
    <property type="match status" value="1"/>
</dbReference>
<keyword evidence="4 6" id="KW-1133">Transmembrane helix</keyword>
<reference evidence="10" key="1">
    <citation type="submission" date="2018-03" db="EMBL/GenBank/DDBJ databases">
        <title>A comparative analysis of the Nautiliaceae.</title>
        <authorList>
            <person name="Grosche A."/>
            <person name="Smedile F."/>
            <person name="Vetriani C."/>
        </authorList>
    </citation>
    <scope>NUCLEOTIDE SEQUENCE [LARGE SCALE GENOMIC DNA]</scope>
    <source>
        <strain evidence="10">TB6</strain>
    </source>
</reference>
<dbReference type="EMBL" id="RJVK01000002">
    <property type="protein sequence ID" value="ROR40275.1"/>
    <property type="molecule type" value="Genomic_DNA"/>
</dbReference>